<evidence type="ECO:0000259" key="4">
    <source>
        <dbReference type="PROSITE" id="PS51118"/>
    </source>
</evidence>
<keyword evidence="6" id="KW-1185">Reference proteome</keyword>
<dbReference type="RefSeq" id="WP_269876271.1">
    <property type="nucleotide sequence ID" value="NZ_JAPZVM010000001.1"/>
</dbReference>
<keyword evidence="3" id="KW-0804">Transcription</keyword>
<accession>A0ABT4PDS5</accession>
<gene>
    <name evidence="5" type="ORF">O6P32_00505</name>
</gene>
<dbReference type="PANTHER" id="PTHR33204">
    <property type="entry name" value="TRANSCRIPTIONAL REGULATOR, MARR FAMILY"/>
    <property type="match status" value="1"/>
</dbReference>
<dbReference type="Pfam" id="PF01638">
    <property type="entry name" value="HxlR"/>
    <property type="match status" value="1"/>
</dbReference>
<evidence type="ECO:0000256" key="3">
    <source>
        <dbReference type="ARBA" id="ARBA00023163"/>
    </source>
</evidence>
<comment type="caution">
    <text evidence="5">The sequence shown here is derived from an EMBL/GenBank/DDBJ whole genome shotgun (WGS) entry which is preliminary data.</text>
</comment>
<dbReference type="InterPro" id="IPR002577">
    <property type="entry name" value="HTH_HxlR"/>
</dbReference>
<dbReference type="PROSITE" id="PS51118">
    <property type="entry name" value="HTH_HXLR"/>
    <property type="match status" value="1"/>
</dbReference>
<evidence type="ECO:0000313" key="6">
    <source>
        <dbReference type="Proteomes" id="UP001141933"/>
    </source>
</evidence>
<evidence type="ECO:0000313" key="5">
    <source>
        <dbReference type="EMBL" id="MCZ8371193.1"/>
    </source>
</evidence>
<feature type="domain" description="HTH hxlR-type" evidence="4">
    <location>
        <begin position="12"/>
        <end position="110"/>
    </location>
</feature>
<keyword evidence="2" id="KW-0238">DNA-binding</keyword>
<dbReference type="EMBL" id="JAPZVM010000001">
    <property type="protein sequence ID" value="MCZ8371193.1"/>
    <property type="molecule type" value="Genomic_DNA"/>
</dbReference>
<sequence length="113" mass="13059">MYKRKTPLDLSCGIRITMEVMGSKWKPCLIDALRDEPKRPSQLHKEISEATSRVLDHDIRELEIHGIVKKKIFAELPPHSEYSLTELGKSLLPIIDSMEEWGEKHRGILEDII</sequence>
<name>A0ABT4PDS5_9BACT</name>
<dbReference type="InterPro" id="IPR036390">
    <property type="entry name" value="WH_DNA-bd_sf"/>
</dbReference>
<reference evidence="5" key="1">
    <citation type="submission" date="2022-12" db="EMBL/GenBank/DDBJ databases">
        <title>Phocaeicola acetigenes sp. nov., isolated feces from a healthy human.</title>
        <authorList>
            <person name="Do H."/>
            <person name="Ha Y.B."/>
            <person name="Kim J.-S."/>
            <person name="Suh M.K."/>
            <person name="Kim H.S."/>
            <person name="Lee J.-S."/>
        </authorList>
    </citation>
    <scope>NUCLEOTIDE SEQUENCE</scope>
    <source>
        <strain evidence="5">KGMB11183</strain>
    </source>
</reference>
<protein>
    <submittedName>
        <fullName evidence="5">Helix-turn-helix domain-containing protein</fullName>
    </submittedName>
</protein>
<organism evidence="5 6">
    <name type="scientific">Phocaeicola acetigenes</name>
    <dbReference type="NCBI Taxonomy" id="3016083"/>
    <lineage>
        <taxon>Bacteria</taxon>
        <taxon>Pseudomonadati</taxon>
        <taxon>Bacteroidota</taxon>
        <taxon>Bacteroidia</taxon>
        <taxon>Bacteroidales</taxon>
        <taxon>Bacteroidaceae</taxon>
        <taxon>Phocaeicola</taxon>
    </lineage>
</organism>
<dbReference type="Proteomes" id="UP001141933">
    <property type="component" value="Unassembled WGS sequence"/>
</dbReference>
<dbReference type="SUPFAM" id="SSF46785">
    <property type="entry name" value="Winged helix' DNA-binding domain"/>
    <property type="match status" value="1"/>
</dbReference>
<evidence type="ECO:0000256" key="2">
    <source>
        <dbReference type="ARBA" id="ARBA00023125"/>
    </source>
</evidence>
<keyword evidence="1" id="KW-0805">Transcription regulation</keyword>
<dbReference type="Gene3D" id="1.10.10.10">
    <property type="entry name" value="Winged helix-like DNA-binding domain superfamily/Winged helix DNA-binding domain"/>
    <property type="match status" value="1"/>
</dbReference>
<proteinExistence type="predicted"/>
<evidence type="ECO:0000256" key="1">
    <source>
        <dbReference type="ARBA" id="ARBA00023015"/>
    </source>
</evidence>
<dbReference type="InterPro" id="IPR036388">
    <property type="entry name" value="WH-like_DNA-bd_sf"/>
</dbReference>